<comment type="caution">
    <text evidence="2">The sequence shown here is derived from an EMBL/GenBank/DDBJ whole genome shotgun (WGS) entry which is preliminary data.</text>
</comment>
<sequence length="359" mass="40010">MLRRIPFTPLVCLVIFLSIVALSASAASAKDESSVAPQNLQPVVAKAPAAHHNTPKHAVKGWMQPPLFQCLPPSPQAILKVKPGKMVAGTFAVQPFDPGVILPAPQMRQWEMSFQVFFANMSGYIGWPRFSNYYWGWLGNTENRTDLNSGLQLPIYAAWPQFTARYYFRPNWALRYSVLWNQLNGGGWPNDYILFGPNWYGWGFFWGQSIQTNMQHAYHRVGLVYDAIRTCRAKVGVFADWVHTDTKITTGCNNCGWGTTRTWSNSVNAAIAGLEVQRAFKTARNGATLSWDCKAGGIFLDDTVGGDFEAGARYSIPLNCGRSGYVKGGYRLVDLKKTQYDFVFKNTLSGGFIEGGLIF</sequence>
<keyword evidence="1" id="KW-0732">Signal</keyword>
<name>A0A7C4ARI4_9BACT</name>
<feature type="chain" id="PRO_5027579234" evidence="1">
    <location>
        <begin position="27"/>
        <end position="359"/>
    </location>
</feature>
<dbReference type="EMBL" id="DTGT01000187">
    <property type="protein sequence ID" value="HGH60861.1"/>
    <property type="molecule type" value="Genomic_DNA"/>
</dbReference>
<evidence type="ECO:0000256" key="1">
    <source>
        <dbReference type="SAM" id="SignalP"/>
    </source>
</evidence>
<evidence type="ECO:0000313" key="2">
    <source>
        <dbReference type="EMBL" id="HGH60861.1"/>
    </source>
</evidence>
<organism evidence="2">
    <name type="scientific">Desulfomonile tiedjei</name>
    <dbReference type="NCBI Taxonomy" id="2358"/>
    <lineage>
        <taxon>Bacteria</taxon>
        <taxon>Pseudomonadati</taxon>
        <taxon>Thermodesulfobacteriota</taxon>
        <taxon>Desulfomonilia</taxon>
        <taxon>Desulfomonilales</taxon>
        <taxon>Desulfomonilaceae</taxon>
        <taxon>Desulfomonile</taxon>
    </lineage>
</organism>
<dbReference type="AlphaFoldDB" id="A0A7C4ARI4"/>
<reference evidence="2" key="1">
    <citation type="journal article" date="2020" name="mSystems">
        <title>Genome- and Community-Level Interaction Insights into Carbon Utilization and Element Cycling Functions of Hydrothermarchaeota in Hydrothermal Sediment.</title>
        <authorList>
            <person name="Zhou Z."/>
            <person name="Liu Y."/>
            <person name="Xu W."/>
            <person name="Pan J."/>
            <person name="Luo Z.H."/>
            <person name="Li M."/>
        </authorList>
    </citation>
    <scope>NUCLEOTIDE SEQUENCE [LARGE SCALE GENOMIC DNA]</scope>
    <source>
        <strain evidence="2">SpSt-769</strain>
    </source>
</reference>
<proteinExistence type="predicted"/>
<protein>
    <submittedName>
        <fullName evidence="2">Uncharacterized protein</fullName>
    </submittedName>
</protein>
<accession>A0A7C4ARI4</accession>
<feature type="signal peptide" evidence="1">
    <location>
        <begin position="1"/>
        <end position="26"/>
    </location>
</feature>
<gene>
    <name evidence="2" type="ORF">ENV54_06140</name>
</gene>